<reference evidence="2 3" key="1">
    <citation type="journal article" date="2016" name="Nat. Commun.">
        <title>Thousands of microbial genomes shed light on interconnected biogeochemical processes in an aquifer system.</title>
        <authorList>
            <person name="Anantharaman K."/>
            <person name="Brown C.T."/>
            <person name="Hug L.A."/>
            <person name="Sharon I."/>
            <person name="Castelle C.J."/>
            <person name="Probst A.J."/>
            <person name="Thomas B.C."/>
            <person name="Singh A."/>
            <person name="Wilkins M.J."/>
            <person name="Karaoz U."/>
            <person name="Brodie E.L."/>
            <person name="Williams K.H."/>
            <person name="Hubbard S.S."/>
            <person name="Banfield J.F."/>
        </authorList>
    </citation>
    <scope>NUCLEOTIDE SEQUENCE [LARGE SCALE GENOMIC DNA]</scope>
</reference>
<evidence type="ECO:0000313" key="2">
    <source>
        <dbReference type="EMBL" id="OGY21827.1"/>
    </source>
</evidence>
<evidence type="ECO:0008006" key="4">
    <source>
        <dbReference type="Google" id="ProtNLM"/>
    </source>
</evidence>
<name>A0A1G1W353_9BACT</name>
<dbReference type="AlphaFoldDB" id="A0A1G1W353"/>
<dbReference type="EMBL" id="MHCN01000010">
    <property type="protein sequence ID" value="OGY21827.1"/>
    <property type="molecule type" value="Genomic_DNA"/>
</dbReference>
<feature type="transmembrane region" description="Helical" evidence="1">
    <location>
        <begin position="22"/>
        <end position="41"/>
    </location>
</feature>
<keyword evidence="1" id="KW-0472">Membrane</keyword>
<dbReference type="Proteomes" id="UP000176299">
    <property type="component" value="Unassembled WGS sequence"/>
</dbReference>
<proteinExistence type="predicted"/>
<evidence type="ECO:0000313" key="3">
    <source>
        <dbReference type="Proteomes" id="UP000176299"/>
    </source>
</evidence>
<sequence>MRKFLENSKLIVTQKGTGLIELLLYFALLSIILLIAVDLMIRTGEFSMEASGQNVLQEDARFINARLAYDIHQANSMTTPANLGQTSSTLTIVVGTETHTYTLVGNNLEYQKLVGPNTQTANLNSNLTKINSLSFQRLGNTNGKHTIKITFEIEDLKGKKGGPLKKTFETVVGLR</sequence>
<organism evidence="2 3">
    <name type="scientific">Candidatus Woykebacteria bacterium GWA1_44_8</name>
    <dbReference type="NCBI Taxonomy" id="1802591"/>
    <lineage>
        <taxon>Bacteria</taxon>
        <taxon>Candidatus Woykeibacteriota</taxon>
    </lineage>
</organism>
<accession>A0A1G1W353</accession>
<evidence type="ECO:0000256" key="1">
    <source>
        <dbReference type="SAM" id="Phobius"/>
    </source>
</evidence>
<comment type="caution">
    <text evidence="2">The sequence shown here is derived from an EMBL/GenBank/DDBJ whole genome shotgun (WGS) entry which is preliminary data.</text>
</comment>
<keyword evidence="1" id="KW-0812">Transmembrane</keyword>
<keyword evidence="1" id="KW-1133">Transmembrane helix</keyword>
<dbReference type="STRING" id="1802591.A2113_00670"/>
<gene>
    <name evidence="2" type="ORF">A2113_00670</name>
</gene>
<protein>
    <recommendedName>
        <fullName evidence="4">Type 4 fimbrial biogenesis protein PilX N-terminal domain-containing protein</fullName>
    </recommendedName>
</protein>